<dbReference type="PANTHER" id="PTHR30487">
    <property type="entry name" value="TYPE 4 PREPILIN-LIKE PROTEINS LEADER PEPTIDE-PROCESSING ENZYME"/>
    <property type="match status" value="1"/>
</dbReference>
<dbReference type="EMBL" id="RZNX01000010">
    <property type="protein sequence ID" value="RUT28383.1"/>
    <property type="molecule type" value="Genomic_DNA"/>
</dbReference>
<dbReference type="GO" id="GO:0005886">
    <property type="term" value="C:plasma membrane"/>
    <property type="evidence" value="ECO:0007669"/>
    <property type="project" value="TreeGrafter"/>
</dbReference>
<proteinExistence type="inferred from homology"/>
<sequence>MEIGFVGCLIFLLAAFVTDIRYMKIPNKLTVPAMITGVTYQIWTDGWVGLASGLKGAGVGFGIMLILYWSGAVGGGDVKLFAGIGAWMGTGFTVTSLVYSIIFAGVLGLVILIWRREAIRRVRGVLNSVMGAIILRGLGPLKSKESDMLSFPFMLAVLPGVLTAYYYL</sequence>
<evidence type="ECO:0000256" key="2">
    <source>
        <dbReference type="SAM" id="Phobius"/>
    </source>
</evidence>
<feature type="transmembrane region" description="Helical" evidence="2">
    <location>
        <begin position="57"/>
        <end position="76"/>
    </location>
</feature>
<dbReference type="PANTHER" id="PTHR30487:SF0">
    <property type="entry name" value="PREPILIN LEADER PEPTIDASE_N-METHYLTRANSFERASE-RELATED"/>
    <property type="match status" value="1"/>
</dbReference>
<gene>
    <name evidence="4" type="ORF">EJP77_17340</name>
</gene>
<accession>A0A3S1B5K9</accession>
<dbReference type="Proteomes" id="UP000272464">
    <property type="component" value="Unassembled WGS sequence"/>
</dbReference>
<comment type="caution">
    <text evidence="4">The sequence shown here is derived from an EMBL/GenBank/DDBJ whole genome shotgun (WGS) entry which is preliminary data.</text>
</comment>
<reference evidence="4 5" key="1">
    <citation type="submission" date="2018-12" db="EMBL/GenBank/DDBJ databases">
        <authorList>
            <person name="Sun L."/>
            <person name="Chen Z."/>
        </authorList>
    </citation>
    <scope>NUCLEOTIDE SEQUENCE [LARGE SCALE GENOMIC DNA]</scope>
    <source>
        <strain evidence="4 5">3-5-3</strain>
    </source>
</reference>
<dbReference type="GO" id="GO:0006465">
    <property type="term" value="P:signal peptide processing"/>
    <property type="evidence" value="ECO:0007669"/>
    <property type="project" value="TreeGrafter"/>
</dbReference>
<organism evidence="4 5">
    <name type="scientific">Paenibacillus zeisoli</name>
    <dbReference type="NCBI Taxonomy" id="2496267"/>
    <lineage>
        <taxon>Bacteria</taxon>
        <taxon>Bacillati</taxon>
        <taxon>Bacillota</taxon>
        <taxon>Bacilli</taxon>
        <taxon>Bacillales</taxon>
        <taxon>Paenibacillaceae</taxon>
        <taxon>Paenibacillus</taxon>
    </lineage>
</organism>
<evidence type="ECO:0000313" key="4">
    <source>
        <dbReference type="EMBL" id="RUT28383.1"/>
    </source>
</evidence>
<dbReference type="InterPro" id="IPR050882">
    <property type="entry name" value="Prepilin_peptidase/N-MTase"/>
</dbReference>
<keyword evidence="2" id="KW-1133">Transmembrane helix</keyword>
<evidence type="ECO:0000256" key="1">
    <source>
        <dbReference type="ARBA" id="ARBA00005801"/>
    </source>
</evidence>
<dbReference type="AlphaFoldDB" id="A0A3S1B5K9"/>
<keyword evidence="2" id="KW-0472">Membrane</keyword>
<comment type="similarity">
    <text evidence="1">Belongs to the peptidase A24 family.</text>
</comment>
<feature type="transmembrane region" description="Helical" evidence="2">
    <location>
        <begin position="96"/>
        <end position="114"/>
    </location>
</feature>
<evidence type="ECO:0000259" key="3">
    <source>
        <dbReference type="Pfam" id="PF01478"/>
    </source>
</evidence>
<feature type="transmembrane region" description="Helical" evidence="2">
    <location>
        <begin position="148"/>
        <end position="167"/>
    </location>
</feature>
<keyword evidence="5" id="KW-1185">Reference proteome</keyword>
<dbReference type="InterPro" id="IPR000045">
    <property type="entry name" value="Prepilin_IV_endopep_pep"/>
</dbReference>
<dbReference type="Pfam" id="PF01478">
    <property type="entry name" value="Peptidase_A24"/>
    <property type="match status" value="1"/>
</dbReference>
<dbReference type="RefSeq" id="WP_127200522.1">
    <property type="nucleotide sequence ID" value="NZ_RZNX01000010.1"/>
</dbReference>
<dbReference type="OrthoDB" id="5508079at2"/>
<feature type="domain" description="Prepilin type IV endopeptidase peptidase" evidence="3">
    <location>
        <begin position="8"/>
        <end position="109"/>
    </location>
</feature>
<protein>
    <submittedName>
        <fullName evidence="4">Prepilin peptidase</fullName>
    </submittedName>
</protein>
<keyword evidence="2" id="KW-0812">Transmembrane</keyword>
<dbReference type="Gene3D" id="1.20.120.1220">
    <property type="match status" value="1"/>
</dbReference>
<dbReference type="GO" id="GO:0004190">
    <property type="term" value="F:aspartic-type endopeptidase activity"/>
    <property type="evidence" value="ECO:0007669"/>
    <property type="project" value="InterPro"/>
</dbReference>
<name>A0A3S1B5K9_9BACL</name>
<evidence type="ECO:0000313" key="5">
    <source>
        <dbReference type="Proteomes" id="UP000272464"/>
    </source>
</evidence>